<dbReference type="GeneID" id="63826775"/>
<evidence type="ECO:0000256" key="1">
    <source>
        <dbReference type="SAM" id="MobiDB-lite"/>
    </source>
</evidence>
<dbReference type="AlphaFoldDB" id="A0A165CEW6"/>
<dbReference type="Proteomes" id="UP000076871">
    <property type="component" value="Unassembled WGS sequence"/>
</dbReference>
<dbReference type="PANTHER" id="PTHR38696">
    <property type="entry name" value="MEDIATOR OF RNA POLYMERASE II TRANSCRIPTION SUBUNIT 13"/>
    <property type="match status" value="1"/>
</dbReference>
<dbReference type="InParanoid" id="A0A165CEW6"/>
<gene>
    <name evidence="2" type="ORF">LAESUDRAFT_729931</name>
</gene>
<dbReference type="PANTHER" id="PTHR38696:SF1">
    <property type="entry name" value="MEDIATOR OF RNA POLYMERASE II TRANSCRIPTION SUBUNIT 13"/>
    <property type="match status" value="1"/>
</dbReference>
<keyword evidence="3" id="KW-1185">Reference proteome</keyword>
<dbReference type="OrthoDB" id="3255427at2759"/>
<organism evidence="2 3">
    <name type="scientific">Laetiporus sulphureus 93-53</name>
    <dbReference type="NCBI Taxonomy" id="1314785"/>
    <lineage>
        <taxon>Eukaryota</taxon>
        <taxon>Fungi</taxon>
        <taxon>Dikarya</taxon>
        <taxon>Basidiomycota</taxon>
        <taxon>Agaricomycotina</taxon>
        <taxon>Agaricomycetes</taxon>
        <taxon>Polyporales</taxon>
        <taxon>Laetiporus</taxon>
    </lineage>
</organism>
<protein>
    <submittedName>
        <fullName evidence="2">Uncharacterized protein</fullName>
    </submittedName>
</protein>
<proteinExistence type="predicted"/>
<evidence type="ECO:0000313" key="3">
    <source>
        <dbReference type="Proteomes" id="UP000076871"/>
    </source>
</evidence>
<evidence type="ECO:0000313" key="2">
    <source>
        <dbReference type="EMBL" id="KZT02688.1"/>
    </source>
</evidence>
<sequence>MQAYSTGSDAYYPQTTQYAQPQATYYAQYTQYHPYLPPQSQQTKAAPVYPGYAASYDSQAQFPTPAPPKRKLSRSIPAAPTAASVPSRSATPAQPRRSTKKQQHDRNPSSGGVVALARQFTSESKQRVNGLTRARSNSLARFRPDHLFVSFDSGNEIRMDDIAYQPTLDELREVLLPMWPPGISYEDSRGNKWRVRFLGKPWRSAGSDAILAQRIICSMYAVLARQGYSYLTTVRTNSRKPPRLLFVESSTDYDVRIFSTMFNASQMRLSLLDAPTDVASQLAQSLRAVFPRRISSYSADEDGVHIIEIKKERFGSRRADIDLFTACMLQSFSSIGFKLDGSVPFGLRTALGLGPRREAWIFRGTTRRSMDFTRKQPLPDGHS</sequence>
<dbReference type="RefSeq" id="XP_040760428.1">
    <property type="nucleotide sequence ID" value="XM_040909746.1"/>
</dbReference>
<accession>A0A165CEW6</accession>
<reference evidence="2 3" key="1">
    <citation type="journal article" date="2016" name="Mol. Biol. Evol.">
        <title>Comparative Genomics of Early-Diverging Mushroom-Forming Fungi Provides Insights into the Origins of Lignocellulose Decay Capabilities.</title>
        <authorList>
            <person name="Nagy L.G."/>
            <person name="Riley R."/>
            <person name="Tritt A."/>
            <person name="Adam C."/>
            <person name="Daum C."/>
            <person name="Floudas D."/>
            <person name="Sun H."/>
            <person name="Yadav J.S."/>
            <person name="Pangilinan J."/>
            <person name="Larsson K.H."/>
            <person name="Matsuura K."/>
            <person name="Barry K."/>
            <person name="Labutti K."/>
            <person name="Kuo R."/>
            <person name="Ohm R.A."/>
            <person name="Bhattacharya S.S."/>
            <person name="Shirouzu T."/>
            <person name="Yoshinaga Y."/>
            <person name="Martin F.M."/>
            <person name="Grigoriev I.V."/>
            <person name="Hibbett D.S."/>
        </authorList>
    </citation>
    <scope>NUCLEOTIDE SEQUENCE [LARGE SCALE GENOMIC DNA]</scope>
    <source>
        <strain evidence="2 3">93-53</strain>
    </source>
</reference>
<feature type="region of interest" description="Disordered" evidence="1">
    <location>
        <begin position="59"/>
        <end position="113"/>
    </location>
</feature>
<name>A0A165CEW6_9APHY</name>
<dbReference type="EMBL" id="KV427650">
    <property type="protein sequence ID" value="KZT02688.1"/>
    <property type="molecule type" value="Genomic_DNA"/>
</dbReference>